<protein>
    <submittedName>
        <fullName evidence="2">Putative branched-chain amino acid transport protein, AzlD family</fullName>
    </submittedName>
</protein>
<feature type="transmembrane region" description="Helical" evidence="1">
    <location>
        <begin position="6"/>
        <end position="28"/>
    </location>
</feature>
<feature type="transmembrane region" description="Helical" evidence="1">
    <location>
        <begin position="65"/>
        <end position="84"/>
    </location>
</feature>
<organism evidence="2 3">
    <name type="scientific">Advenella mimigardefordensis (strain DSM 17166 / LMG 22922 / DPN7)</name>
    <dbReference type="NCBI Taxonomy" id="1247726"/>
    <lineage>
        <taxon>Bacteria</taxon>
        <taxon>Pseudomonadati</taxon>
        <taxon>Pseudomonadota</taxon>
        <taxon>Betaproteobacteria</taxon>
        <taxon>Burkholderiales</taxon>
        <taxon>Alcaligenaceae</taxon>
    </lineage>
</organism>
<proteinExistence type="predicted"/>
<dbReference type="OrthoDB" id="8687364at2"/>
<dbReference type="Proteomes" id="UP000019095">
    <property type="component" value="Chromosome"/>
</dbReference>
<evidence type="ECO:0000313" key="3">
    <source>
        <dbReference type="Proteomes" id="UP000019095"/>
    </source>
</evidence>
<dbReference type="Pfam" id="PF05437">
    <property type="entry name" value="AzlD"/>
    <property type="match status" value="1"/>
</dbReference>
<name>W0PDI7_ADVMD</name>
<keyword evidence="1" id="KW-0812">Transmembrane</keyword>
<accession>W0PDI7</accession>
<dbReference type="PATRIC" id="fig|1247726.3.peg.1096"/>
<dbReference type="KEGG" id="amim:MIM_c10050"/>
<evidence type="ECO:0000256" key="1">
    <source>
        <dbReference type="SAM" id="Phobius"/>
    </source>
</evidence>
<dbReference type="RefSeq" id="WP_052342276.1">
    <property type="nucleotide sequence ID" value="NZ_CP003915.1"/>
</dbReference>
<keyword evidence="1" id="KW-0472">Membrane</keyword>
<gene>
    <name evidence="2" type="ORF">MIM_c10050</name>
</gene>
<dbReference type="InterPro" id="IPR008407">
    <property type="entry name" value="Brnchd-chn_aa_trnsp_AzlD"/>
</dbReference>
<dbReference type="HOGENOM" id="CLU_168876_0_0_4"/>
<keyword evidence="3" id="KW-1185">Reference proteome</keyword>
<keyword evidence="1" id="KW-1133">Transmembrane helix</keyword>
<sequence>MGQTEFWLAIAVMAVVTWLTRALPFVLMRKSGLFGRLTSGRFVILGPALLVSMTVVVVYSDLQHATSIFTVLTYFCGLLAAGVCARLTRNAGYSVLTGMAAYGIALLLLPA</sequence>
<dbReference type="eggNOG" id="COG1296">
    <property type="taxonomic scope" value="Bacteria"/>
</dbReference>
<dbReference type="STRING" id="1247726.MIM_c10050"/>
<reference evidence="2 3" key="1">
    <citation type="journal article" date="2014" name="Microbiology">
        <title>Unravelling the complete genome sequence of Advenella mimigardefordensis strain DPN7T and novel insights in the catabolism of the xenobiotic polythioester precursor 3,3'-dithiodipropionate.</title>
        <authorList>
            <person name="Wubbeler J.H."/>
            <person name="Hiessl S."/>
            <person name="Schuldes J."/>
            <person name="Thurmer A."/>
            <person name="Daniel R."/>
            <person name="Steinbuchel A."/>
        </authorList>
    </citation>
    <scope>NUCLEOTIDE SEQUENCE [LARGE SCALE GENOMIC DNA]</scope>
    <source>
        <strain evidence="3">DSM 17166 / LMG 22922 / DPN7</strain>
    </source>
</reference>
<dbReference type="EMBL" id="CP003915">
    <property type="protein sequence ID" value="AHG63103.1"/>
    <property type="molecule type" value="Genomic_DNA"/>
</dbReference>
<dbReference type="AlphaFoldDB" id="W0PDI7"/>
<feature type="transmembrane region" description="Helical" evidence="1">
    <location>
        <begin position="91"/>
        <end position="109"/>
    </location>
</feature>
<feature type="transmembrane region" description="Helical" evidence="1">
    <location>
        <begin position="40"/>
        <end position="59"/>
    </location>
</feature>
<evidence type="ECO:0000313" key="2">
    <source>
        <dbReference type="EMBL" id="AHG63103.1"/>
    </source>
</evidence>